<evidence type="ECO:0000313" key="2">
    <source>
        <dbReference type="EMBL" id="KYD13292.1"/>
    </source>
</evidence>
<feature type="signal peptide" evidence="1">
    <location>
        <begin position="1"/>
        <end position="26"/>
    </location>
</feature>
<comment type="caution">
    <text evidence="2">The sequence shown here is derived from an EMBL/GenBank/DDBJ whole genome shotgun (WGS) entry which is preliminary data.</text>
</comment>
<reference evidence="2 3" key="1">
    <citation type="submission" date="2016-01" db="EMBL/GenBank/DDBJ databases">
        <title>Draft Genome Sequences of Seven Thermophilic Sporeformers Isolated from Foods.</title>
        <authorList>
            <person name="Berendsen E.M."/>
            <person name="Wells-Bennik M.H."/>
            <person name="Krawcyk A.O."/>
            <person name="De Jong A."/>
            <person name="Holsappel S."/>
            <person name="Eijlander R.T."/>
            <person name="Kuipers O.P."/>
        </authorList>
    </citation>
    <scope>NUCLEOTIDE SEQUENCE [LARGE SCALE GENOMIC DNA]</scope>
    <source>
        <strain evidence="2 3">B4119</strain>
    </source>
</reference>
<feature type="chain" id="PRO_5007564400" evidence="1">
    <location>
        <begin position="27"/>
        <end position="269"/>
    </location>
</feature>
<gene>
    <name evidence="2" type="ORF">B4119_4125</name>
</gene>
<dbReference type="PATRIC" id="fig|81408.3.peg.3825"/>
<evidence type="ECO:0000256" key="1">
    <source>
        <dbReference type="SAM" id="SignalP"/>
    </source>
</evidence>
<accession>A0A150LNB7</accession>
<proteinExistence type="predicted"/>
<evidence type="ECO:0000313" key="3">
    <source>
        <dbReference type="Proteomes" id="UP000075455"/>
    </source>
</evidence>
<name>A0A150LNB7_9BACL</name>
<dbReference type="EMBL" id="LQYS01000050">
    <property type="protein sequence ID" value="KYD13292.1"/>
    <property type="molecule type" value="Genomic_DNA"/>
</dbReference>
<protein>
    <submittedName>
        <fullName evidence="2">Uncharacterized protein</fullName>
    </submittedName>
</protein>
<keyword evidence="1" id="KW-0732">Signal</keyword>
<sequence>MKFLTKILVFSLLAMQFSFFSSHAQAESKVTTATVKLVKSLTLTVPKGIDQSIIDMYTSGGWEYTNNQLIKRVSYPNLTVKYKGKEYITNADGEVELPLKSAEEEVVEIEVDEFQKKGKSKKNIKLKPGKKTVIDEYINLNDLLQSMDKQFEKVPGEEKPQVGKTLDHGLKDGQLPAYKQYVHCNRFNGYQGNGRYYANEASPQAIINFYRSDCDVALTKSTNCYKDYLPDADSRYCAIHPYYKNGRCSGLVNHAIYYHKHTSYFSPAY</sequence>
<dbReference type="AlphaFoldDB" id="A0A150LNB7"/>
<dbReference type="RefSeq" id="WP_061579545.1">
    <property type="nucleotide sequence ID" value="NZ_LQYS01000050.1"/>
</dbReference>
<dbReference type="Proteomes" id="UP000075455">
    <property type="component" value="Unassembled WGS sequence"/>
</dbReference>
<organism evidence="2 3">
    <name type="scientific">Saccharococcus caldoxylosilyticus</name>
    <dbReference type="NCBI Taxonomy" id="81408"/>
    <lineage>
        <taxon>Bacteria</taxon>
        <taxon>Bacillati</taxon>
        <taxon>Bacillota</taxon>
        <taxon>Bacilli</taxon>
        <taxon>Bacillales</taxon>
        <taxon>Anoxybacillaceae</taxon>
        <taxon>Saccharococcus</taxon>
    </lineage>
</organism>